<evidence type="ECO:0000313" key="2">
    <source>
        <dbReference type="Proteomes" id="UP001240984"/>
    </source>
</evidence>
<accession>A0ABT9MVF4</accession>
<evidence type="ECO:0000313" key="1">
    <source>
        <dbReference type="EMBL" id="MDP9795425.1"/>
    </source>
</evidence>
<sequence>MRGDPWYAAASVMLGETAPAPAVDRDRLPASGGGVLTPATALGDVLVDRLRTAGAEITADPVLRQ</sequence>
<dbReference type="RefSeq" id="WP_306831229.1">
    <property type="nucleotide sequence ID" value="NZ_JAUSRA010000001.1"/>
</dbReference>
<dbReference type="EMBL" id="JAUSRA010000001">
    <property type="protein sequence ID" value="MDP9795425.1"/>
    <property type="molecule type" value="Genomic_DNA"/>
</dbReference>
<proteinExistence type="predicted"/>
<protein>
    <submittedName>
        <fullName evidence="1">Short subunit dehydrogenase-like uncharacterized protein</fullName>
    </submittedName>
</protein>
<gene>
    <name evidence="1" type="ORF">J2S43_003937</name>
</gene>
<comment type="caution">
    <text evidence="1">The sequence shown here is derived from an EMBL/GenBank/DDBJ whole genome shotgun (WGS) entry which is preliminary data.</text>
</comment>
<dbReference type="Proteomes" id="UP001240984">
    <property type="component" value="Unassembled WGS sequence"/>
</dbReference>
<keyword evidence="2" id="KW-1185">Reference proteome</keyword>
<reference evidence="1 2" key="1">
    <citation type="submission" date="2023-07" db="EMBL/GenBank/DDBJ databases">
        <title>Sequencing the genomes of 1000 actinobacteria strains.</title>
        <authorList>
            <person name="Klenk H.-P."/>
        </authorList>
    </citation>
    <scope>NUCLEOTIDE SEQUENCE [LARGE SCALE GENOMIC DNA]</scope>
    <source>
        <strain evidence="1 2">DSM 44710</strain>
    </source>
</reference>
<name>A0ABT9MVF4_9ACTN</name>
<organism evidence="1 2">
    <name type="scientific">Catenuloplanes nepalensis</name>
    <dbReference type="NCBI Taxonomy" id="587533"/>
    <lineage>
        <taxon>Bacteria</taxon>
        <taxon>Bacillati</taxon>
        <taxon>Actinomycetota</taxon>
        <taxon>Actinomycetes</taxon>
        <taxon>Micromonosporales</taxon>
        <taxon>Micromonosporaceae</taxon>
        <taxon>Catenuloplanes</taxon>
    </lineage>
</organism>